<name>A0AAV8YT90_9CUCU</name>
<organism evidence="6 7">
    <name type="scientific">Aromia moschata</name>
    <dbReference type="NCBI Taxonomy" id="1265417"/>
    <lineage>
        <taxon>Eukaryota</taxon>
        <taxon>Metazoa</taxon>
        <taxon>Ecdysozoa</taxon>
        <taxon>Arthropoda</taxon>
        <taxon>Hexapoda</taxon>
        <taxon>Insecta</taxon>
        <taxon>Pterygota</taxon>
        <taxon>Neoptera</taxon>
        <taxon>Endopterygota</taxon>
        <taxon>Coleoptera</taxon>
        <taxon>Polyphaga</taxon>
        <taxon>Cucujiformia</taxon>
        <taxon>Chrysomeloidea</taxon>
        <taxon>Cerambycidae</taxon>
        <taxon>Cerambycinae</taxon>
        <taxon>Callichromatini</taxon>
        <taxon>Aromia</taxon>
    </lineage>
</organism>
<evidence type="ECO:0000313" key="6">
    <source>
        <dbReference type="EMBL" id="KAJ8954684.1"/>
    </source>
</evidence>
<protein>
    <recommendedName>
        <fullName evidence="8">Glucuronosyltransferase</fullName>
    </recommendedName>
</protein>
<evidence type="ECO:0008006" key="8">
    <source>
        <dbReference type="Google" id="ProtNLM"/>
    </source>
</evidence>
<comment type="similarity">
    <text evidence="1">Belongs to the UDP-glycosyltransferase family.</text>
</comment>
<evidence type="ECO:0000313" key="7">
    <source>
        <dbReference type="Proteomes" id="UP001162162"/>
    </source>
</evidence>
<proteinExistence type="inferred from homology"/>
<evidence type="ECO:0000256" key="1">
    <source>
        <dbReference type="ARBA" id="ARBA00009995"/>
    </source>
</evidence>
<keyword evidence="2" id="KW-0328">Glycosyltransferase</keyword>
<dbReference type="Proteomes" id="UP001162162">
    <property type="component" value="Unassembled WGS sequence"/>
</dbReference>
<keyword evidence="7" id="KW-1185">Reference proteome</keyword>
<evidence type="ECO:0000256" key="5">
    <source>
        <dbReference type="SAM" id="SignalP"/>
    </source>
</evidence>
<accession>A0AAV8YT90</accession>
<dbReference type="GO" id="GO:0008194">
    <property type="term" value="F:UDP-glycosyltransferase activity"/>
    <property type="evidence" value="ECO:0007669"/>
    <property type="project" value="InterPro"/>
</dbReference>
<reference evidence="6" key="1">
    <citation type="journal article" date="2023" name="Insect Mol. Biol.">
        <title>Genome sequencing provides insights into the evolution of gene families encoding plant cell wall-degrading enzymes in longhorned beetles.</title>
        <authorList>
            <person name="Shin N.R."/>
            <person name="Okamura Y."/>
            <person name="Kirsch R."/>
            <person name="Pauchet Y."/>
        </authorList>
    </citation>
    <scope>NUCLEOTIDE SEQUENCE</scope>
    <source>
        <strain evidence="6">AMC_N1</strain>
    </source>
</reference>
<evidence type="ECO:0000256" key="4">
    <source>
        <dbReference type="SAM" id="MobiDB-lite"/>
    </source>
</evidence>
<dbReference type="Pfam" id="PF00201">
    <property type="entry name" value="UDPGT"/>
    <property type="match status" value="1"/>
</dbReference>
<dbReference type="InterPro" id="IPR050271">
    <property type="entry name" value="UDP-glycosyltransferase"/>
</dbReference>
<feature type="region of interest" description="Disordered" evidence="4">
    <location>
        <begin position="41"/>
        <end position="72"/>
    </location>
</feature>
<feature type="chain" id="PRO_5043810016" description="Glucuronosyltransferase" evidence="5">
    <location>
        <begin position="24"/>
        <end position="200"/>
    </location>
</feature>
<gene>
    <name evidence="6" type="ORF">NQ318_011376</name>
</gene>
<dbReference type="SUPFAM" id="SSF53756">
    <property type="entry name" value="UDP-Glycosyltransferase/glycogen phosphorylase"/>
    <property type="match status" value="1"/>
</dbReference>
<keyword evidence="3" id="KW-0808">Transferase</keyword>
<evidence type="ECO:0000256" key="3">
    <source>
        <dbReference type="ARBA" id="ARBA00022679"/>
    </source>
</evidence>
<keyword evidence="5" id="KW-0732">Signal</keyword>
<dbReference type="PANTHER" id="PTHR48043">
    <property type="entry name" value="EG:EG0003.4 PROTEIN-RELATED"/>
    <property type="match status" value="1"/>
</dbReference>
<comment type="caution">
    <text evidence="6">The sequence shown here is derived from an EMBL/GenBank/DDBJ whole genome shotgun (WGS) entry which is preliminary data.</text>
</comment>
<dbReference type="InterPro" id="IPR002213">
    <property type="entry name" value="UDP_glucos_trans"/>
</dbReference>
<dbReference type="AlphaFoldDB" id="A0AAV8YT90"/>
<evidence type="ECO:0000256" key="2">
    <source>
        <dbReference type="ARBA" id="ARBA00022676"/>
    </source>
</evidence>
<dbReference type="PANTHER" id="PTHR48043:SF159">
    <property type="entry name" value="EG:EG0003.4 PROTEIN-RELATED"/>
    <property type="match status" value="1"/>
</dbReference>
<feature type="signal peptide" evidence="5">
    <location>
        <begin position="1"/>
        <end position="23"/>
    </location>
</feature>
<dbReference type="EMBL" id="JAPWTK010000045">
    <property type="protein sequence ID" value="KAJ8954684.1"/>
    <property type="molecule type" value="Genomic_DNA"/>
</dbReference>
<feature type="compositionally biased region" description="Basic and acidic residues" evidence="4">
    <location>
        <begin position="41"/>
        <end position="61"/>
    </location>
</feature>
<sequence length="200" mass="22365">MRNKYVLRVILLIAIIACTPARCARILGVFPFRCEKPLHPGKCPDEGSGRGGPRCDDDQPTRGENPPQNGSYRDVVLTGFVEDFNDLLKRLNHFEQKQKTIFSRIFIGSMLASITDRTFGHTNVQALLNSGEKFDVVIVEQFVNDTMKIFAHHFNAPLIIFSSIGPNNWLNRIVGNPSPSSYIPHMLVGGSSNMTFFPKS</sequence>